<feature type="compositionally biased region" description="Pro residues" evidence="1">
    <location>
        <begin position="16"/>
        <end position="38"/>
    </location>
</feature>
<proteinExistence type="predicted"/>
<feature type="compositionally biased region" description="Acidic residues" evidence="1">
    <location>
        <begin position="354"/>
        <end position="364"/>
    </location>
</feature>
<feature type="region of interest" description="Disordered" evidence="1">
    <location>
        <begin position="320"/>
        <end position="364"/>
    </location>
</feature>
<organism evidence="3">
    <name type="scientific">Emiliania huxleyi</name>
    <name type="common">Coccolithophore</name>
    <name type="synonym">Pontosphaera huxleyi</name>
    <dbReference type="NCBI Taxonomy" id="2903"/>
    <lineage>
        <taxon>Eukaryota</taxon>
        <taxon>Haptista</taxon>
        <taxon>Haptophyta</taxon>
        <taxon>Prymnesiophyceae</taxon>
        <taxon>Isochrysidales</taxon>
        <taxon>Noelaerhabdaceae</taxon>
        <taxon>Emiliania</taxon>
    </lineage>
</organism>
<dbReference type="EMBL" id="HBIR01029189">
    <property type="protein sequence ID" value="CAE0557748.1"/>
    <property type="molecule type" value="Transcribed_RNA"/>
</dbReference>
<feature type="signal peptide" evidence="2">
    <location>
        <begin position="1"/>
        <end position="16"/>
    </location>
</feature>
<evidence type="ECO:0000313" key="3">
    <source>
        <dbReference type="EMBL" id="CAE0557748.1"/>
    </source>
</evidence>
<evidence type="ECO:0000256" key="1">
    <source>
        <dbReference type="SAM" id="MobiDB-lite"/>
    </source>
</evidence>
<feature type="region of interest" description="Disordered" evidence="1">
    <location>
        <begin position="16"/>
        <end position="45"/>
    </location>
</feature>
<keyword evidence="2" id="KW-0732">Signal</keyword>
<accession>A0A7S3SL13</accession>
<reference evidence="3" key="1">
    <citation type="submission" date="2021-01" db="EMBL/GenBank/DDBJ databases">
        <authorList>
            <person name="Corre E."/>
            <person name="Pelletier E."/>
            <person name="Niang G."/>
            <person name="Scheremetjew M."/>
            <person name="Finn R."/>
            <person name="Kale V."/>
            <person name="Holt S."/>
            <person name="Cochrane G."/>
            <person name="Meng A."/>
            <person name="Brown T."/>
            <person name="Cohen L."/>
        </authorList>
    </citation>
    <scope>NUCLEOTIDE SEQUENCE</scope>
    <source>
        <strain evidence="3">379</strain>
    </source>
</reference>
<gene>
    <name evidence="3" type="ORF">EHUX00137_LOCUS22568</name>
</gene>
<name>A0A7S3SL13_EMIHU</name>
<feature type="chain" id="PRO_5031170046" evidence="2">
    <location>
        <begin position="17"/>
        <end position="364"/>
    </location>
</feature>
<evidence type="ECO:0000256" key="2">
    <source>
        <dbReference type="SAM" id="SignalP"/>
    </source>
</evidence>
<sequence>MAGAIILAALLSPAVSPPPSPPPFPPGPPAPPPPPLPLSPGLTGDPHLHFADGGEADFRGEDGAVYNMLSHTNISVNGAWEMASFLLPLHWGGMKVRGSFVTDAYVVIKAASSGRTIRIEYSPNQPPTPLVHGLPGATAAKRLLAGEPGIAFEDVSASLEARKGGQGGGAEVLQVSTAGWKLEASARLIWRSTVPGKKQIDLSFAPLRDPLAPQLGTGKIVAPHGLIGQSYDGDGMAVDGKQDKYTDLWKAQGGGHEIATEAQAEGAIEGMGADYKMADFFGTDFKYSRFAVAEAPVRDVSKLAGTHRLVRLSGDAGVGTPSWRVSAGTIGDDERGEDHDDDDDIWRHLAPPEDTGEEDHAEAD</sequence>
<dbReference type="AlphaFoldDB" id="A0A7S3SL13"/>
<protein>
    <submittedName>
        <fullName evidence="3">Uncharacterized protein</fullName>
    </submittedName>
</protein>